<evidence type="ECO:0000256" key="2">
    <source>
        <dbReference type="ARBA" id="ARBA00022692"/>
    </source>
</evidence>
<feature type="domain" description="Rhodopsin" evidence="7">
    <location>
        <begin position="64"/>
        <end position="288"/>
    </location>
</feature>
<dbReference type="GO" id="GO:0016020">
    <property type="term" value="C:membrane"/>
    <property type="evidence" value="ECO:0007669"/>
    <property type="project" value="UniProtKB-SubCell"/>
</dbReference>
<dbReference type="EMBL" id="JFFI01002633">
    <property type="protein sequence ID" value="KXH28084.1"/>
    <property type="molecule type" value="Genomic_DNA"/>
</dbReference>
<organism evidence="8 9">
    <name type="scientific">Colletotrichum salicis</name>
    <dbReference type="NCBI Taxonomy" id="1209931"/>
    <lineage>
        <taxon>Eukaryota</taxon>
        <taxon>Fungi</taxon>
        <taxon>Dikarya</taxon>
        <taxon>Ascomycota</taxon>
        <taxon>Pezizomycotina</taxon>
        <taxon>Sordariomycetes</taxon>
        <taxon>Hypocreomycetidae</taxon>
        <taxon>Glomerellales</taxon>
        <taxon>Glomerellaceae</taxon>
        <taxon>Colletotrichum</taxon>
        <taxon>Colletotrichum acutatum species complex</taxon>
    </lineage>
</organism>
<comment type="subcellular location">
    <subcellularLocation>
        <location evidence="1">Membrane</location>
        <topology evidence="1">Multi-pass membrane protein</topology>
    </subcellularLocation>
</comment>
<dbReference type="PANTHER" id="PTHR33048:SF2">
    <property type="entry name" value="SRPK"/>
    <property type="match status" value="1"/>
</dbReference>
<evidence type="ECO:0000313" key="8">
    <source>
        <dbReference type="EMBL" id="KXH28084.1"/>
    </source>
</evidence>
<evidence type="ECO:0000256" key="5">
    <source>
        <dbReference type="ARBA" id="ARBA00038359"/>
    </source>
</evidence>
<keyword evidence="3 6" id="KW-1133">Transmembrane helix</keyword>
<feature type="transmembrane region" description="Helical" evidence="6">
    <location>
        <begin position="197"/>
        <end position="218"/>
    </location>
</feature>
<dbReference type="InterPro" id="IPR052337">
    <property type="entry name" value="SAT4-like"/>
</dbReference>
<dbReference type="STRING" id="1209931.A0A135RWQ4"/>
<reference evidence="8 9" key="1">
    <citation type="submission" date="2014-02" db="EMBL/GenBank/DDBJ databases">
        <title>The genome sequence of Colletotrichum salicis CBS 607.94.</title>
        <authorList>
            <person name="Baroncelli R."/>
            <person name="Thon M.R."/>
        </authorList>
    </citation>
    <scope>NUCLEOTIDE SEQUENCE [LARGE SCALE GENOMIC DNA]</scope>
    <source>
        <strain evidence="8 9">CBS 607.94</strain>
    </source>
</reference>
<dbReference type="AlphaFoldDB" id="A0A135RWQ4"/>
<evidence type="ECO:0000259" key="7">
    <source>
        <dbReference type="Pfam" id="PF20684"/>
    </source>
</evidence>
<evidence type="ECO:0000256" key="4">
    <source>
        <dbReference type="ARBA" id="ARBA00023136"/>
    </source>
</evidence>
<keyword evidence="4 6" id="KW-0472">Membrane</keyword>
<sequence length="388" mass="43251">MATPFQVEAWTEYAIGQLVLPVRIVYRTRLVGTNWEGDDYFAAIAVLFWTGELLMLEMIGEDSFDKLPYFMRSDRSLTFFLSASGRYGSITGMSDAIALTLSDQQKQSIVIGSKCLLAGWVLYVTLIWCLKACMLFLYMRLTLNLQQQKMVKITAGACALCYVATVLVIMTKCMPVHRNWQIYPYPGDACALNIPNYIALAITNVATDMMILYIPIPLLWSVQMPMAKKIICSLWLCTGIFIIIATLLRCILCLQDAKSINLGTIWSIRETFVAILAVNAPVLGPWIAKNASAVRSRTSKNRSKTGGQESANHIVTIGAKSSSHRLDKLTKDGRSANMGWTEIDNDSEERIMKSLHDVSVSAKRSDEEARGNTGNIHVKTTFEISRMA</sequence>
<keyword evidence="9" id="KW-1185">Reference proteome</keyword>
<dbReference type="InterPro" id="IPR049326">
    <property type="entry name" value="Rhodopsin_dom_fungi"/>
</dbReference>
<dbReference type="Pfam" id="PF20684">
    <property type="entry name" value="Fung_rhodopsin"/>
    <property type="match status" value="1"/>
</dbReference>
<dbReference type="PANTHER" id="PTHR33048">
    <property type="entry name" value="PTH11-LIKE INTEGRAL MEMBRANE PROTEIN (AFU_ORTHOLOGUE AFUA_5G11245)"/>
    <property type="match status" value="1"/>
</dbReference>
<gene>
    <name evidence="8" type="ORF">CSAL01_05094</name>
</gene>
<dbReference type="Proteomes" id="UP000070121">
    <property type="component" value="Unassembled WGS sequence"/>
</dbReference>
<evidence type="ECO:0000256" key="1">
    <source>
        <dbReference type="ARBA" id="ARBA00004141"/>
    </source>
</evidence>
<evidence type="ECO:0000256" key="6">
    <source>
        <dbReference type="SAM" id="Phobius"/>
    </source>
</evidence>
<keyword evidence="2 6" id="KW-0812">Transmembrane</keyword>
<evidence type="ECO:0000256" key="3">
    <source>
        <dbReference type="ARBA" id="ARBA00022989"/>
    </source>
</evidence>
<dbReference type="OrthoDB" id="4329349at2759"/>
<feature type="transmembrane region" description="Helical" evidence="6">
    <location>
        <begin position="153"/>
        <end position="177"/>
    </location>
</feature>
<accession>A0A135RWQ4</accession>
<comment type="caution">
    <text evidence="8">The sequence shown here is derived from an EMBL/GenBank/DDBJ whole genome shotgun (WGS) entry which is preliminary data.</text>
</comment>
<feature type="transmembrane region" description="Helical" evidence="6">
    <location>
        <begin position="120"/>
        <end position="141"/>
    </location>
</feature>
<feature type="transmembrane region" description="Helical" evidence="6">
    <location>
        <begin position="230"/>
        <end position="248"/>
    </location>
</feature>
<evidence type="ECO:0000313" key="9">
    <source>
        <dbReference type="Proteomes" id="UP000070121"/>
    </source>
</evidence>
<name>A0A135RWQ4_9PEZI</name>
<proteinExistence type="inferred from homology"/>
<protein>
    <recommendedName>
        <fullName evidence="7">Rhodopsin domain-containing protein</fullName>
    </recommendedName>
</protein>
<comment type="similarity">
    <text evidence="5">Belongs to the SAT4 family.</text>
</comment>